<dbReference type="InterPro" id="IPR013766">
    <property type="entry name" value="Thioredoxin_domain"/>
</dbReference>
<dbReference type="PANTHER" id="PTHR43601:SF3">
    <property type="entry name" value="THIOREDOXIN, MITOCHONDRIAL"/>
    <property type="match status" value="1"/>
</dbReference>
<dbReference type="EMBL" id="CCYD01003055">
    <property type="protein sequence ID" value="CEG49415.1"/>
    <property type="molecule type" value="Genomic_DNA"/>
</dbReference>
<dbReference type="OrthoDB" id="2121326at2759"/>
<proteinExistence type="inferred from homology"/>
<dbReference type="Pfam" id="PF00085">
    <property type="entry name" value="Thioredoxin"/>
    <property type="match status" value="1"/>
</dbReference>
<comment type="similarity">
    <text evidence="1">Belongs to the thioredoxin family.</text>
</comment>
<dbReference type="Proteomes" id="UP000054928">
    <property type="component" value="Unassembled WGS sequence"/>
</dbReference>
<feature type="region of interest" description="Disordered" evidence="2">
    <location>
        <begin position="108"/>
        <end position="158"/>
    </location>
</feature>
<feature type="compositionally biased region" description="Low complexity" evidence="2">
    <location>
        <begin position="187"/>
        <end position="203"/>
    </location>
</feature>
<dbReference type="Gene3D" id="3.40.30.10">
    <property type="entry name" value="Glutaredoxin"/>
    <property type="match status" value="1"/>
</dbReference>
<feature type="compositionally biased region" description="Acidic residues" evidence="2">
    <location>
        <begin position="125"/>
        <end position="137"/>
    </location>
</feature>
<evidence type="ECO:0000256" key="1">
    <source>
        <dbReference type="ARBA" id="ARBA00008987"/>
    </source>
</evidence>
<feature type="domain" description="Thioredoxin" evidence="3">
    <location>
        <begin position="1"/>
        <end position="106"/>
    </location>
</feature>
<evidence type="ECO:0000313" key="4">
    <source>
        <dbReference type="EMBL" id="CEG49415.1"/>
    </source>
</evidence>
<sequence length="226" mass="23966">MISISSAEEFHAAVAAASENPLVACFFAPWSGGSKLVEPKVKQLAEELDGLASFANVSAEELETLCEEAEVDNFPHFRVYKSGKILGDLSSSKADKIDTFIRGLVAPETLEQTEERPEGDAVTDGAEEETTEIENESTDAAISKKRQEREDSDVHDEQIAKRAKIEVNASAYVDNDDVVDGKDGETAEVAGEAGEAEQGTAVQDGAVPSEKIAEEAVTCSVDAAAA</sequence>
<evidence type="ECO:0000313" key="5">
    <source>
        <dbReference type="Proteomes" id="UP000054928"/>
    </source>
</evidence>
<evidence type="ECO:0000256" key="2">
    <source>
        <dbReference type="SAM" id="MobiDB-lite"/>
    </source>
</evidence>
<name>A0A0P1B5G4_PLAHL</name>
<accession>A0A0P1B5G4</accession>
<dbReference type="GO" id="GO:0045454">
    <property type="term" value="P:cell redox homeostasis"/>
    <property type="evidence" value="ECO:0007669"/>
    <property type="project" value="TreeGrafter"/>
</dbReference>
<dbReference type="SUPFAM" id="SSF52833">
    <property type="entry name" value="Thioredoxin-like"/>
    <property type="match status" value="1"/>
</dbReference>
<feature type="region of interest" description="Disordered" evidence="2">
    <location>
        <begin position="176"/>
        <end position="208"/>
    </location>
</feature>
<dbReference type="GeneID" id="36402234"/>
<dbReference type="PROSITE" id="PS51352">
    <property type="entry name" value="THIOREDOXIN_2"/>
    <property type="match status" value="1"/>
</dbReference>
<dbReference type="RefSeq" id="XP_024585784.1">
    <property type="nucleotide sequence ID" value="XM_024720602.1"/>
</dbReference>
<organism evidence="4 5">
    <name type="scientific">Plasmopara halstedii</name>
    <name type="common">Downy mildew of sunflower</name>
    <dbReference type="NCBI Taxonomy" id="4781"/>
    <lineage>
        <taxon>Eukaryota</taxon>
        <taxon>Sar</taxon>
        <taxon>Stramenopiles</taxon>
        <taxon>Oomycota</taxon>
        <taxon>Peronosporomycetes</taxon>
        <taxon>Peronosporales</taxon>
        <taxon>Peronosporaceae</taxon>
        <taxon>Plasmopara</taxon>
    </lineage>
</organism>
<reference evidence="5" key="1">
    <citation type="submission" date="2014-09" db="EMBL/GenBank/DDBJ databases">
        <authorList>
            <person name="Sharma Rahul"/>
            <person name="Thines Marco"/>
        </authorList>
    </citation>
    <scope>NUCLEOTIDE SEQUENCE [LARGE SCALE GENOMIC DNA]</scope>
</reference>
<dbReference type="AlphaFoldDB" id="A0A0P1B5G4"/>
<dbReference type="InterPro" id="IPR036249">
    <property type="entry name" value="Thioredoxin-like_sf"/>
</dbReference>
<dbReference type="CDD" id="cd02947">
    <property type="entry name" value="TRX_family"/>
    <property type="match status" value="1"/>
</dbReference>
<keyword evidence="5" id="KW-1185">Reference proteome</keyword>
<evidence type="ECO:0000259" key="3">
    <source>
        <dbReference type="PROSITE" id="PS51352"/>
    </source>
</evidence>
<dbReference type="PANTHER" id="PTHR43601">
    <property type="entry name" value="THIOREDOXIN, MITOCHONDRIAL"/>
    <property type="match status" value="1"/>
</dbReference>
<protein>
    <submittedName>
        <fullName evidence="4">Thioredoxin-like 1-chloroplastic-like</fullName>
    </submittedName>
</protein>